<feature type="domain" description="IcmF-related" evidence="2">
    <location>
        <begin position="87"/>
        <end position="179"/>
    </location>
</feature>
<name>A0AAW9YQP3_9GAMM</name>
<dbReference type="Proteomes" id="UP000774689">
    <property type="component" value="Unassembled WGS sequence"/>
</dbReference>
<sequence>MILKEVYNFGENTTYIKKLKYRDYSKSAALLSCGFILSFVWIKSSLSYINLFNSLDSKYNKALHSNIGANNAAIEFAKQINYEHDLSLYGLYYNKALITDIFKIYQRLVQIKFLPDLQSDIEKQLRQAIKEIPKDNTANSKQIEHLNMWLATYLILVNKEHFNEAFFTRNIHAMWKKQKISAQDLSDKEEL</sequence>
<accession>A0AAW9YQP3</accession>
<gene>
    <name evidence="3" type="ORF">CHQ83_07915</name>
</gene>
<protein>
    <recommendedName>
        <fullName evidence="2">IcmF-related domain-containing protein</fullName>
    </recommendedName>
</protein>
<organism evidence="3 4">
    <name type="scientific">Francisella orientalis</name>
    <dbReference type="NCBI Taxonomy" id="299583"/>
    <lineage>
        <taxon>Bacteria</taxon>
        <taxon>Pseudomonadati</taxon>
        <taxon>Pseudomonadota</taxon>
        <taxon>Gammaproteobacteria</taxon>
        <taxon>Thiotrichales</taxon>
        <taxon>Francisellaceae</taxon>
        <taxon>Francisella</taxon>
    </lineage>
</organism>
<evidence type="ECO:0000256" key="1">
    <source>
        <dbReference type="SAM" id="Phobius"/>
    </source>
</evidence>
<evidence type="ECO:0000313" key="3">
    <source>
        <dbReference type="EMBL" id="NIY57127.1"/>
    </source>
</evidence>
<keyword evidence="1" id="KW-0472">Membrane</keyword>
<dbReference type="InterPro" id="IPR009612">
    <property type="entry name" value="IcmF-rel"/>
</dbReference>
<dbReference type="AlphaFoldDB" id="A0AAW9YQP3"/>
<dbReference type="Pfam" id="PF06761">
    <property type="entry name" value="IcmF-related"/>
    <property type="match status" value="1"/>
</dbReference>
<evidence type="ECO:0000313" key="4">
    <source>
        <dbReference type="Proteomes" id="UP000774689"/>
    </source>
</evidence>
<keyword evidence="1" id="KW-1133">Transmembrane helix</keyword>
<comment type="caution">
    <text evidence="3">The sequence shown here is derived from an EMBL/GenBank/DDBJ whole genome shotgun (WGS) entry which is preliminary data.</text>
</comment>
<evidence type="ECO:0000259" key="2">
    <source>
        <dbReference type="Pfam" id="PF06761"/>
    </source>
</evidence>
<feature type="transmembrane region" description="Helical" evidence="1">
    <location>
        <begin position="28"/>
        <end position="49"/>
    </location>
</feature>
<proteinExistence type="predicted"/>
<reference evidence="3" key="1">
    <citation type="journal article" date="2020" name="Int. J. Syst. Evol. Microbiol.">
        <title>Reclassification of Francisella noatunensis subsp. orientalis Ottem et al. 2009 as Francisella orientalis sp. nov., Francisella noatunensis subsp. chilensis subsp. nov. and emended description of Francisella noatunensis.</title>
        <authorList>
            <person name="Ramirez-Paredes J.G."/>
            <person name="Larsson P."/>
            <person name="Thompson K.D."/>
            <person name="Penman D.J."/>
            <person name="Busse H.J."/>
            <person name="Ohrman C."/>
            <person name="Sjodin A."/>
            <person name="Soto E."/>
            <person name="Richards R.H."/>
            <person name="Adams A."/>
            <person name="Colquhoun D.J."/>
        </authorList>
    </citation>
    <scope>NUCLEOTIDE SEQUENCE</scope>
    <source>
        <strain evidence="3">LADL-07285A</strain>
    </source>
</reference>
<dbReference type="EMBL" id="QPQM01000020">
    <property type="protein sequence ID" value="NIY57127.1"/>
    <property type="molecule type" value="Genomic_DNA"/>
</dbReference>
<keyword evidence="1" id="KW-0812">Transmembrane</keyword>